<keyword evidence="7" id="KW-1185">Reference proteome</keyword>
<feature type="domain" description="Single-strand DNA deaminase toxin A-like C-terminal" evidence="5">
    <location>
        <begin position="186"/>
        <end position="250"/>
    </location>
</feature>
<dbReference type="InterPro" id="IPR036770">
    <property type="entry name" value="Ankyrin_rpt-contain_sf"/>
</dbReference>
<dbReference type="Pfam" id="PF12796">
    <property type="entry name" value="Ank_2"/>
    <property type="match status" value="1"/>
</dbReference>
<evidence type="ECO:0000256" key="3">
    <source>
        <dbReference type="PROSITE-ProRule" id="PRU00023"/>
    </source>
</evidence>
<feature type="repeat" description="ANK" evidence="3">
    <location>
        <begin position="49"/>
        <end position="81"/>
    </location>
</feature>
<accession>A0AA38S779</accession>
<dbReference type="AlphaFoldDB" id="A0AA38S779"/>
<evidence type="ECO:0000313" key="7">
    <source>
        <dbReference type="Proteomes" id="UP001174694"/>
    </source>
</evidence>
<feature type="compositionally biased region" description="Acidic residues" evidence="4">
    <location>
        <begin position="386"/>
        <end position="397"/>
    </location>
</feature>
<keyword evidence="1" id="KW-0677">Repeat</keyword>
<dbReference type="PROSITE" id="PS50088">
    <property type="entry name" value="ANK_REPEAT"/>
    <property type="match status" value="1"/>
</dbReference>
<dbReference type="PANTHER" id="PTHR24198:SF165">
    <property type="entry name" value="ANKYRIN REPEAT-CONTAINING PROTEIN-RELATED"/>
    <property type="match status" value="1"/>
</dbReference>
<feature type="compositionally biased region" description="Basic residues" evidence="4">
    <location>
        <begin position="690"/>
        <end position="703"/>
    </location>
</feature>
<feature type="compositionally biased region" description="Basic and acidic residues" evidence="4">
    <location>
        <begin position="491"/>
        <end position="500"/>
    </location>
</feature>
<dbReference type="PANTHER" id="PTHR24198">
    <property type="entry name" value="ANKYRIN REPEAT AND PROTEIN KINASE DOMAIN-CONTAINING PROTEIN"/>
    <property type="match status" value="1"/>
</dbReference>
<reference evidence="6" key="1">
    <citation type="submission" date="2022-07" db="EMBL/GenBank/DDBJ databases">
        <title>Fungi with potential for degradation of polypropylene.</title>
        <authorList>
            <person name="Gostincar C."/>
        </authorList>
    </citation>
    <scope>NUCLEOTIDE SEQUENCE</scope>
    <source>
        <strain evidence="6">EXF-13308</strain>
    </source>
</reference>
<feature type="region of interest" description="Disordered" evidence="4">
    <location>
        <begin position="610"/>
        <end position="703"/>
    </location>
</feature>
<dbReference type="Proteomes" id="UP001174694">
    <property type="component" value="Unassembled WGS sequence"/>
</dbReference>
<evidence type="ECO:0000259" key="5">
    <source>
        <dbReference type="Pfam" id="PF24120"/>
    </source>
</evidence>
<dbReference type="SUPFAM" id="SSF48403">
    <property type="entry name" value="Ankyrin repeat"/>
    <property type="match status" value="1"/>
</dbReference>
<evidence type="ECO:0000256" key="4">
    <source>
        <dbReference type="SAM" id="MobiDB-lite"/>
    </source>
</evidence>
<dbReference type="SMART" id="SM00248">
    <property type="entry name" value="ANK"/>
    <property type="match status" value="2"/>
</dbReference>
<feature type="compositionally biased region" description="Polar residues" evidence="4">
    <location>
        <begin position="501"/>
        <end position="511"/>
    </location>
</feature>
<proteinExistence type="predicted"/>
<feature type="compositionally biased region" description="Polar residues" evidence="4">
    <location>
        <begin position="480"/>
        <end position="490"/>
    </location>
</feature>
<feature type="region of interest" description="Disordered" evidence="4">
    <location>
        <begin position="326"/>
        <end position="527"/>
    </location>
</feature>
<sequence length="703" mass="78972">MGKHPTRRAIRALARGQIHKIHLAVIENDITLAKQLIQNRNDMNKTARNGATPLHLACLYGRYALVKLLLESKADYKAEDFDGVLPIYYARAYGMTKYRQYFRRLSRRKPSKSGRKHIMNTIRNTEGMRAYRKQRDHPRARDFFYRQGGWLAILTPVALVDVGNSLADKTAGFISAKGSPFPKMMAISGWTSDGIQRPGLLDNATYAGLVRELCHKLGFPLPNDRRDNSCKKPLKEHSGRWRACHVEKQLTVYWLQEQLLQALGCAELEVDNIRRLKDIPLQDEQREAWLFLDHHPCRNCVDFIALVRKLSGLDITWVPRPFLERGSRSQRPLHQEQNLVKDKEAHPEQDDNGDGDGNDTTVPDGQSDVVAPASLGTVIGTRPADYSEDESDIDSSLEDGYNGTATHGLVRSPTCDKFVRNERLRETTSPSVPSFPGTPPKRRALEPITPTPPKPRAPGRGYPKGRTRQLHPPSDAFFQAYSSQGTSQYRCSERSSRPHQEQASSLYSSPLPTLGVDNSGGVGRSVHQVENHPDRTLLMAVPEDSDMPDAVQSPPRSLVMSPSLRRQLRRAHRAEHHCLRTAEDHLRDALPVEGGLAVRRRSAYFREDGDASVASAYGDTPDPPETPATRHSDMPPPPLPPAPEPTPHPVRVGTGTRNMIRSFQYSTSHVTPTAKRKKGVSNRLDLSRFKLGRRNQKQSQRRT</sequence>
<gene>
    <name evidence="6" type="ORF">NKR23_g2978</name>
</gene>
<evidence type="ECO:0000313" key="6">
    <source>
        <dbReference type="EMBL" id="KAJ9151944.1"/>
    </source>
</evidence>
<name>A0AA38S779_9PEZI</name>
<dbReference type="InterPro" id="IPR002110">
    <property type="entry name" value="Ankyrin_rpt"/>
</dbReference>
<dbReference type="Gene3D" id="1.25.40.20">
    <property type="entry name" value="Ankyrin repeat-containing domain"/>
    <property type="match status" value="1"/>
</dbReference>
<feature type="compositionally biased region" description="Basic and acidic residues" evidence="4">
    <location>
        <begin position="339"/>
        <end position="349"/>
    </location>
</feature>
<dbReference type="InterPro" id="IPR057517">
    <property type="entry name" value="SsdA-like_C"/>
</dbReference>
<dbReference type="Pfam" id="PF24120">
    <property type="entry name" value="SsdA_C"/>
    <property type="match status" value="1"/>
</dbReference>
<feature type="compositionally biased region" description="Polar residues" evidence="4">
    <location>
        <begin position="655"/>
        <end position="671"/>
    </location>
</feature>
<dbReference type="EMBL" id="JANBVO010000005">
    <property type="protein sequence ID" value="KAJ9151944.1"/>
    <property type="molecule type" value="Genomic_DNA"/>
</dbReference>
<feature type="compositionally biased region" description="Basic and acidic residues" evidence="4">
    <location>
        <begin position="417"/>
        <end position="426"/>
    </location>
</feature>
<evidence type="ECO:0000256" key="1">
    <source>
        <dbReference type="ARBA" id="ARBA00022737"/>
    </source>
</evidence>
<organism evidence="6 7">
    <name type="scientific">Pleurostoma richardsiae</name>
    <dbReference type="NCBI Taxonomy" id="41990"/>
    <lineage>
        <taxon>Eukaryota</taxon>
        <taxon>Fungi</taxon>
        <taxon>Dikarya</taxon>
        <taxon>Ascomycota</taxon>
        <taxon>Pezizomycotina</taxon>
        <taxon>Sordariomycetes</taxon>
        <taxon>Sordariomycetidae</taxon>
        <taxon>Calosphaeriales</taxon>
        <taxon>Pleurostomataceae</taxon>
        <taxon>Pleurostoma</taxon>
    </lineage>
</organism>
<keyword evidence="2 3" id="KW-0040">ANK repeat</keyword>
<comment type="caution">
    <text evidence="6">The sequence shown here is derived from an EMBL/GenBank/DDBJ whole genome shotgun (WGS) entry which is preliminary data.</text>
</comment>
<evidence type="ECO:0000256" key="2">
    <source>
        <dbReference type="ARBA" id="ARBA00023043"/>
    </source>
</evidence>
<dbReference type="PROSITE" id="PS50297">
    <property type="entry name" value="ANK_REP_REGION"/>
    <property type="match status" value="1"/>
</dbReference>
<feature type="compositionally biased region" description="Pro residues" evidence="4">
    <location>
        <begin position="634"/>
        <end position="648"/>
    </location>
</feature>
<feature type="compositionally biased region" description="Polar residues" evidence="4">
    <location>
        <begin position="329"/>
        <end position="338"/>
    </location>
</feature>
<protein>
    <recommendedName>
        <fullName evidence="5">Single-strand DNA deaminase toxin A-like C-terminal domain-containing protein</fullName>
    </recommendedName>
</protein>